<feature type="compositionally biased region" description="Basic residues" evidence="1">
    <location>
        <begin position="13"/>
        <end position="29"/>
    </location>
</feature>
<proteinExistence type="predicted"/>
<evidence type="ECO:0000313" key="2">
    <source>
        <dbReference type="Proteomes" id="UP000887565"/>
    </source>
</evidence>
<keyword evidence="2" id="KW-1185">Reference proteome</keyword>
<feature type="compositionally biased region" description="Basic and acidic residues" evidence="1">
    <location>
        <begin position="1"/>
        <end position="12"/>
    </location>
</feature>
<feature type="compositionally biased region" description="Basic and acidic residues" evidence="1">
    <location>
        <begin position="30"/>
        <end position="39"/>
    </location>
</feature>
<protein>
    <submittedName>
        <fullName evidence="3">Uncharacterized protein</fullName>
    </submittedName>
</protein>
<evidence type="ECO:0000256" key="1">
    <source>
        <dbReference type="SAM" id="MobiDB-lite"/>
    </source>
</evidence>
<sequence>MRPRLPRPELYGKRRRLPPTPVPKRRPLRRQIERLRVPM</sequence>
<dbReference type="Proteomes" id="UP000887565">
    <property type="component" value="Unplaced"/>
</dbReference>
<accession>A0A915L5K7</accession>
<reference evidence="3" key="1">
    <citation type="submission" date="2022-11" db="UniProtKB">
        <authorList>
            <consortium name="WormBaseParasite"/>
        </authorList>
    </citation>
    <scope>IDENTIFICATION</scope>
</reference>
<evidence type="ECO:0000313" key="3">
    <source>
        <dbReference type="WBParaSite" id="nRc.2.0.1.t45803-RA"/>
    </source>
</evidence>
<dbReference type="WBParaSite" id="nRc.2.0.1.t45803-RA">
    <property type="protein sequence ID" value="nRc.2.0.1.t45803-RA"/>
    <property type="gene ID" value="nRc.2.0.1.g45803"/>
</dbReference>
<dbReference type="AlphaFoldDB" id="A0A915L5K7"/>
<name>A0A915L5K7_ROMCU</name>
<organism evidence="2 3">
    <name type="scientific">Romanomermis culicivorax</name>
    <name type="common">Nematode worm</name>
    <dbReference type="NCBI Taxonomy" id="13658"/>
    <lineage>
        <taxon>Eukaryota</taxon>
        <taxon>Metazoa</taxon>
        <taxon>Ecdysozoa</taxon>
        <taxon>Nematoda</taxon>
        <taxon>Enoplea</taxon>
        <taxon>Dorylaimia</taxon>
        <taxon>Mermithida</taxon>
        <taxon>Mermithoidea</taxon>
        <taxon>Mermithidae</taxon>
        <taxon>Romanomermis</taxon>
    </lineage>
</organism>
<feature type="region of interest" description="Disordered" evidence="1">
    <location>
        <begin position="1"/>
        <end position="39"/>
    </location>
</feature>